<dbReference type="AlphaFoldDB" id="A0A095A0Q0"/>
<name>A0A095A0Q0_SCHHA</name>
<accession>A0A095A0Q0</accession>
<evidence type="ECO:0000256" key="1">
    <source>
        <dbReference type="SAM" id="Phobius"/>
    </source>
</evidence>
<evidence type="ECO:0000313" key="2">
    <source>
        <dbReference type="EMBL" id="KGB40327.1"/>
    </source>
</evidence>
<proteinExistence type="predicted"/>
<keyword evidence="1" id="KW-1133">Transmembrane helix</keyword>
<reference evidence="2" key="1">
    <citation type="journal article" date="2012" name="Nat. Genet.">
        <title>Whole-genome sequence of Schistosoma haematobium.</title>
        <authorList>
            <person name="Young N.D."/>
            <person name="Jex A.R."/>
            <person name="Li B."/>
            <person name="Liu S."/>
            <person name="Yang L."/>
            <person name="Xiong Z."/>
            <person name="Li Y."/>
            <person name="Cantacessi C."/>
            <person name="Hall R.S."/>
            <person name="Xu X."/>
            <person name="Chen F."/>
            <person name="Wu X."/>
            <person name="Zerlotini A."/>
            <person name="Oliveira G."/>
            <person name="Hofmann A."/>
            <person name="Zhang G."/>
            <person name="Fang X."/>
            <person name="Kang Y."/>
            <person name="Campbell B.E."/>
            <person name="Loukas A."/>
            <person name="Ranganathan S."/>
            <person name="Rollinson D."/>
            <person name="Rinaldi G."/>
            <person name="Brindley P.J."/>
            <person name="Yang H."/>
            <person name="Wang J."/>
            <person name="Wang J."/>
            <person name="Gasser R.B."/>
        </authorList>
    </citation>
    <scope>NUCLEOTIDE SEQUENCE [LARGE SCALE GENOMIC DNA]</scope>
</reference>
<keyword evidence="1" id="KW-0472">Membrane</keyword>
<sequence length="58" mass="6314">RMLAVKMPHNHNCFMAITTAITATMDAVDTIIMDIVAIITVVITDITIITVVITDITI</sequence>
<feature type="non-terminal residue" evidence="2">
    <location>
        <position position="58"/>
    </location>
</feature>
<keyword evidence="1" id="KW-0812">Transmembrane</keyword>
<feature type="transmembrane region" description="Helical" evidence="1">
    <location>
        <begin position="31"/>
        <end position="53"/>
    </location>
</feature>
<protein>
    <submittedName>
        <fullName evidence="2">Uncharacterized protein</fullName>
    </submittedName>
</protein>
<dbReference type="EMBL" id="KL251432">
    <property type="protein sequence ID" value="KGB40327.1"/>
    <property type="molecule type" value="Genomic_DNA"/>
</dbReference>
<organism evidence="2">
    <name type="scientific">Schistosoma haematobium</name>
    <name type="common">Blood fluke</name>
    <dbReference type="NCBI Taxonomy" id="6185"/>
    <lineage>
        <taxon>Eukaryota</taxon>
        <taxon>Metazoa</taxon>
        <taxon>Spiralia</taxon>
        <taxon>Lophotrochozoa</taxon>
        <taxon>Platyhelminthes</taxon>
        <taxon>Trematoda</taxon>
        <taxon>Digenea</taxon>
        <taxon>Strigeidida</taxon>
        <taxon>Schistosomatoidea</taxon>
        <taxon>Schistosomatidae</taxon>
        <taxon>Schistosoma</taxon>
    </lineage>
</organism>
<feature type="non-terminal residue" evidence="2">
    <location>
        <position position="1"/>
    </location>
</feature>
<gene>
    <name evidence="2" type="ORF">MS3_08789</name>
</gene>